<organism evidence="1">
    <name type="scientific">Microviridae sp. ctatW3</name>
    <dbReference type="NCBI Taxonomy" id="2825001"/>
    <lineage>
        <taxon>Viruses</taxon>
        <taxon>Monodnaviria</taxon>
        <taxon>Sangervirae</taxon>
        <taxon>Phixviricota</taxon>
        <taxon>Malgrandaviricetes</taxon>
        <taxon>Petitvirales</taxon>
        <taxon>Microviridae</taxon>
    </lineage>
</organism>
<proteinExistence type="predicted"/>
<dbReference type="EMBL" id="BK057812">
    <property type="protein sequence ID" value="DAE25557.1"/>
    <property type="molecule type" value="Genomic_DNA"/>
</dbReference>
<name>A0A8S5R3K4_9VIRU</name>
<evidence type="ECO:0000313" key="1">
    <source>
        <dbReference type="EMBL" id="DAE25557.1"/>
    </source>
</evidence>
<sequence>MDKFKVMFGYMSDSDIADIKKVPGRPSLPVLNSEIKEIIDVIAPVDALTGNVENPVTKLLSGSVSVLEKERILAYMQKIPSTGRNDVSDEDLAAIMPSRYHSTLTDMDFVGMKIGEFIDGVNAAQPVDDSTNVSSAE</sequence>
<accession>A0A8S5R3K4</accession>
<protein>
    <submittedName>
        <fullName evidence="1">Uncharacterized protein</fullName>
    </submittedName>
</protein>
<reference evidence="1" key="1">
    <citation type="journal article" date="2021" name="Proc. Natl. Acad. Sci. U.S.A.">
        <title>A Catalog of Tens of Thousands of Viruses from Human Metagenomes Reveals Hidden Associations with Chronic Diseases.</title>
        <authorList>
            <person name="Tisza M.J."/>
            <person name="Buck C.B."/>
        </authorList>
    </citation>
    <scope>NUCLEOTIDE SEQUENCE</scope>
    <source>
        <strain evidence="1">CtatW3</strain>
    </source>
</reference>